<dbReference type="NCBIfam" id="TIGR01549">
    <property type="entry name" value="HAD-SF-IA-v1"/>
    <property type="match status" value="1"/>
</dbReference>
<dbReference type="InterPro" id="IPR041492">
    <property type="entry name" value="HAD_2"/>
</dbReference>
<organism evidence="1 2">
    <name type="scientific">Aerophobetes bacterium</name>
    <dbReference type="NCBI Taxonomy" id="2030807"/>
    <lineage>
        <taxon>Bacteria</taxon>
        <taxon>Candidatus Aerophobota</taxon>
    </lineage>
</organism>
<sequence length="195" mass="22103">MKKMNNLKAIIFDLDGVIVKSELDFKLIRKEIFGSELDEPVLEQIEQLKEPEEKKRAIRILENHEMKAALTSELNLGIMALLRLLSQKKIKRAIVTRNSRKSVRIILDRFRLDFDAIVTRKEAPPKPAKEPVLLACEKMGVQPEEVILIGDYEFDMLAGKRAGVTTILLRTPNQLSSQNADLVIDSVLELAKSIS</sequence>
<dbReference type="SFLD" id="SFLDS00003">
    <property type="entry name" value="Haloacid_Dehalogenase"/>
    <property type="match status" value="1"/>
</dbReference>
<dbReference type="Pfam" id="PF13419">
    <property type="entry name" value="HAD_2"/>
    <property type="match status" value="1"/>
</dbReference>
<comment type="caution">
    <text evidence="1">The sequence shown here is derived from an EMBL/GenBank/DDBJ whole genome shotgun (WGS) entry which is preliminary data.</text>
</comment>
<name>A0A523YLQ1_UNCAE</name>
<dbReference type="GO" id="GO:0016787">
    <property type="term" value="F:hydrolase activity"/>
    <property type="evidence" value="ECO:0007669"/>
    <property type="project" value="UniProtKB-KW"/>
</dbReference>
<dbReference type="Proteomes" id="UP000316925">
    <property type="component" value="Unassembled WGS sequence"/>
</dbReference>
<dbReference type="InterPro" id="IPR023214">
    <property type="entry name" value="HAD_sf"/>
</dbReference>
<reference evidence="1 2" key="1">
    <citation type="submission" date="2019-03" db="EMBL/GenBank/DDBJ databases">
        <title>Metabolic potential of uncultured bacteria and archaea associated with petroleum seepage in deep-sea sediments.</title>
        <authorList>
            <person name="Dong X."/>
            <person name="Hubert C."/>
        </authorList>
    </citation>
    <scope>NUCLEOTIDE SEQUENCE [LARGE SCALE GENOMIC DNA]</scope>
    <source>
        <strain evidence="1">E29_bin28</strain>
    </source>
</reference>
<dbReference type="AlphaFoldDB" id="A0A523YLQ1"/>
<accession>A0A523YLQ1</accession>
<keyword evidence="1" id="KW-0378">Hydrolase</keyword>
<dbReference type="EMBL" id="SOIJ01000206">
    <property type="protein sequence ID" value="TET92498.1"/>
    <property type="molecule type" value="Genomic_DNA"/>
</dbReference>
<protein>
    <submittedName>
        <fullName evidence="1">HAD family hydrolase</fullName>
    </submittedName>
</protein>
<dbReference type="InterPro" id="IPR006439">
    <property type="entry name" value="HAD-SF_hydro_IA"/>
</dbReference>
<dbReference type="InterPro" id="IPR036412">
    <property type="entry name" value="HAD-like_sf"/>
</dbReference>
<gene>
    <name evidence="1" type="ORF">E3J33_03640</name>
</gene>
<dbReference type="SUPFAM" id="SSF56784">
    <property type="entry name" value="HAD-like"/>
    <property type="match status" value="1"/>
</dbReference>
<evidence type="ECO:0000313" key="1">
    <source>
        <dbReference type="EMBL" id="TET92498.1"/>
    </source>
</evidence>
<dbReference type="PANTHER" id="PTHR43885">
    <property type="entry name" value="HALOACID DEHALOGENASE-LIKE HYDROLASE"/>
    <property type="match status" value="1"/>
</dbReference>
<dbReference type="SFLD" id="SFLDG01129">
    <property type="entry name" value="C1.5:_HAD__Beta-PGM__Phosphata"/>
    <property type="match status" value="1"/>
</dbReference>
<dbReference type="Gene3D" id="3.40.50.1000">
    <property type="entry name" value="HAD superfamily/HAD-like"/>
    <property type="match status" value="1"/>
</dbReference>
<proteinExistence type="predicted"/>
<dbReference type="Gene3D" id="1.10.260.80">
    <property type="match status" value="1"/>
</dbReference>
<dbReference type="NCBIfam" id="TIGR01509">
    <property type="entry name" value="HAD-SF-IA-v3"/>
    <property type="match status" value="1"/>
</dbReference>
<dbReference type="PANTHER" id="PTHR43885:SF1">
    <property type="entry name" value="SUPERFAMILY HYDROLASE, PUTATIVE (AFU_ORTHOLOGUE AFUA_4G13290)-RELATED"/>
    <property type="match status" value="1"/>
</dbReference>
<evidence type="ECO:0000313" key="2">
    <source>
        <dbReference type="Proteomes" id="UP000316925"/>
    </source>
</evidence>